<dbReference type="Pfam" id="PF00696">
    <property type="entry name" value="AA_kinase"/>
    <property type="match status" value="1"/>
</dbReference>
<dbReference type="GO" id="GO:0005829">
    <property type="term" value="C:cytosol"/>
    <property type="evidence" value="ECO:0007669"/>
    <property type="project" value="TreeGrafter"/>
</dbReference>
<accession>A0A0K2SJU1</accession>
<reference evidence="12" key="2">
    <citation type="journal article" date="2016" name="Int. J. Syst. Evol. Microbiol.">
        <title>Complete genome sequence and cell structure of Limnochorda pilosa, a Gram-negative spore-former within the phylum Firmicutes.</title>
        <authorList>
            <person name="Watanabe M."/>
            <person name="Kojima H."/>
            <person name="Fukui M."/>
        </authorList>
    </citation>
    <scope>NUCLEOTIDE SEQUENCE [LARGE SCALE GENOMIC DNA]</scope>
    <source>
        <strain evidence="12">HC45</strain>
    </source>
</reference>
<dbReference type="CDD" id="cd04235">
    <property type="entry name" value="AAK_CK"/>
    <property type="match status" value="1"/>
</dbReference>
<dbReference type="PANTHER" id="PTHR30409:SF1">
    <property type="entry name" value="CARBAMATE KINASE-RELATED"/>
    <property type="match status" value="1"/>
</dbReference>
<dbReference type="AlphaFoldDB" id="A0A0K2SJU1"/>
<evidence type="ECO:0000313" key="11">
    <source>
        <dbReference type="EMBL" id="BAS27381.1"/>
    </source>
</evidence>
<evidence type="ECO:0000256" key="4">
    <source>
        <dbReference type="ARBA" id="ARBA00022503"/>
    </source>
</evidence>
<evidence type="ECO:0000256" key="9">
    <source>
        <dbReference type="PIRNR" id="PIRNR000723"/>
    </source>
</evidence>
<dbReference type="NCBIfam" id="NF009007">
    <property type="entry name" value="PRK12352.1"/>
    <property type="match status" value="1"/>
</dbReference>
<dbReference type="PRINTS" id="PR01469">
    <property type="entry name" value="CARBMTKINASE"/>
</dbReference>
<dbReference type="OrthoDB" id="9766717at2"/>
<proteinExistence type="inferred from homology"/>
<feature type="domain" description="Aspartate/glutamate/uridylate kinase" evidence="10">
    <location>
        <begin position="4"/>
        <end position="287"/>
    </location>
</feature>
<comment type="similarity">
    <text evidence="2 9">Belongs to the carbamate kinase family.</text>
</comment>
<dbReference type="InterPro" id="IPR003964">
    <property type="entry name" value="Carb_kinase"/>
</dbReference>
<comment type="pathway">
    <text evidence="1">Metabolic intermediate metabolism; carbamoyl phosphate degradation; CO(2) and NH(3) from carbamoyl phosphate: step 1/1.</text>
</comment>
<dbReference type="SUPFAM" id="SSF53633">
    <property type="entry name" value="Carbamate kinase-like"/>
    <property type="match status" value="1"/>
</dbReference>
<dbReference type="FunFam" id="3.40.1160.10:FF:000007">
    <property type="entry name" value="Carbamate kinase"/>
    <property type="match status" value="1"/>
</dbReference>
<dbReference type="UniPathway" id="UPA00996">
    <property type="reaction ID" value="UER00366"/>
</dbReference>
<dbReference type="InterPro" id="IPR036393">
    <property type="entry name" value="AceGlu_kinase-like_sf"/>
</dbReference>
<evidence type="ECO:0000313" key="12">
    <source>
        <dbReference type="Proteomes" id="UP000065807"/>
    </source>
</evidence>
<dbReference type="PANTHER" id="PTHR30409">
    <property type="entry name" value="CARBAMATE KINASE"/>
    <property type="match status" value="1"/>
</dbReference>
<dbReference type="GO" id="GO:0019546">
    <property type="term" value="P:L-arginine deiminase pathway"/>
    <property type="evidence" value="ECO:0007669"/>
    <property type="project" value="TreeGrafter"/>
</dbReference>
<evidence type="ECO:0000259" key="10">
    <source>
        <dbReference type="Pfam" id="PF00696"/>
    </source>
</evidence>
<dbReference type="PIRSF" id="PIRSF000723">
    <property type="entry name" value="Carbamate_kin"/>
    <property type="match status" value="1"/>
</dbReference>
<evidence type="ECO:0000256" key="2">
    <source>
        <dbReference type="ARBA" id="ARBA00011066"/>
    </source>
</evidence>
<dbReference type="RefSeq" id="WP_068136138.1">
    <property type="nucleotide sequence ID" value="NZ_AP014924.1"/>
</dbReference>
<protein>
    <recommendedName>
        <fullName evidence="3 8">Carbamate kinase</fullName>
    </recommendedName>
</protein>
<dbReference type="STRING" id="1555112.LIP_1534"/>
<evidence type="ECO:0000256" key="7">
    <source>
        <dbReference type="ARBA" id="ARBA00048467"/>
    </source>
</evidence>
<dbReference type="GO" id="GO:0008804">
    <property type="term" value="F:carbamate kinase activity"/>
    <property type="evidence" value="ECO:0007669"/>
    <property type="project" value="UniProtKB-UniRule"/>
</dbReference>
<sequence>MGQRILVALGGNAILHPGQRGWAHEQMENLKETARALAVVAQEGHDLVLTHGNGPQVGSLLIQQAMASAVVPPWPLDFCDAASQGLIGYMIQQTLGAELEARGVERQVVSVVTRVRVDPDDPAFTHPTKPVGPFYDAEEAARGQARGEAWVHEAGRGWRRVVPSPEPVEILELDAVRRLLDGGAIPVAVGGGGVPVVRTAEGRLDGVEAVIDKDLASSLLARALGMDRFLILTDVDQVYRDYATPHRRPLPRLTPGEADVLLSEGQLAAGSMGPKVRAAAAFARSGGVAHIGALAQVEAILAGRAGTWIAAS</sequence>
<keyword evidence="6 9" id="KW-0418">Kinase</keyword>
<keyword evidence="5 9" id="KW-0808">Transferase</keyword>
<dbReference type="NCBIfam" id="TIGR00746">
    <property type="entry name" value="arcC"/>
    <property type="match status" value="1"/>
</dbReference>
<organism evidence="11 12">
    <name type="scientific">Limnochorda pilosa</name>
    <dbReference type="NCBI Taxonomy" id="1555112"/>
    <lineage>
        <taxon>Bacteria</taxon>
        <taxon>Bacillati</taxon>
        <taxon>Bacillota</taxon>
        <taxon>Limnochordia</taxon>
        <taxon>Limnochordales</taxon>
        <taxon>Limnochordaceae</taxon>
        <taxon>Limnochorda</taxon>
    </lineage>
</organism>
<keyword evidence="4" id="KW-0056">Arginine metabolism</keyword>
<dbReference type="EMBL" id="AP014924">
    <property type="protein sequence ID" value="BAS27381.1"/>
    <property type="molecule type" value="Genomic_DNA"/>
</dbReference>
<evidence type="ECO:0000256" key="5">
    <source>
        <dbReference type="ARBA" id="ARBA00022679"/>
    </source>
</evidence>
<dbReference type="KEGG" id="lpil:LIP_1534"/>
<evidence type="ECO:0000256" key="6">
    <source>
        <dbReference type="ARBA" id="ARBA00022777"/>
    </source>
</evidence>
<dbReference type="Proteomes" id="UP000065807">
    <property type="component" value="Chromosome"/>
</dbReference>
<evidence type="ECO:0000256" key="1">
    <source>
        <dbReference type="ARBA" id="ARBA00005118"/>
    </source>
</evidence>
<gene>
    <name evidence="11" type="ORF">LIP_1534</name>
</gene>
<dbReference type="PATRIC" id="fig|1555112.3.peg.1566"/>
<keyword evidence="12" id="KW-1185">Reference proteome</keyword>
<reference evidence="12" key="1">
    <citation type="submission" date="2015-07" db="EMBL/GenBank/DDBJ databases">
        <title>Complete genome sequence and phylogenetic analysis of Limnochorda pilosa.</title>
        <authorList>
            <person name="Watanabe M."/>
            <person name="Kojima H."/>
            <person name="Fukui M."/>
        </authorList>
    </citation>
    <scope>NUCLEOTIDE SEQUENCE [LARGE SCALE GENOMIC DNA]</scope>
    <source>
        <strain evidence="12">HC45</strain>
    </source>
</reference>
<evidence type="ECO:0000256" key="3">
    <source>
        <dbReference type="ARBA" id="ARBA00013070"/>
    </source>
</evidence>
<dbReference type="InterPro" id="IPR001048">
    <property type="entry name" value="Asp/Glu/Uridylate_kinase"/>
</dbReference>
<evidence type="ECO:0000256" key="8">
    <source>
        <dbReference type="NCBIfam" id="TIGR00746"/>
    </source>
</evidence>
<comment type="catalytic activity">
    <reaction evidence="7">
        <text>hydrogencarbonate + NH4(+) + ATP = carbamoyl phosphate + ADP + H2O + H(+)</text>
        <dbReference type="Rhea" id="RHEA:10152"/>
        <dbReference type="ChEBI" id="CHEBI:15377"/>
        <dbReference type="ChEBI" id="CHEBI:15378"/>
        <dbReference type="ChEBI" id="CHEBI:17544"/>
        <dbReference type="ChEBI" id="CHEBI:28938"/>
        <dbReference type="ChEBI" id="CHEBI:30616"/>
        <dbReference type="ChEBI" id="CHEBI:58228"/>
        <dbReference type="ChEBI" id="CHEBI:456216"/>
        <dbReference type="EC" id="2.7.2.2"/>
    </reaction>
</comment>
<dbReference type="Gene3D" id="3.40.1160.10">
    <property type="entry name" value="Acetylglutamate kinase-like"/>
    <property type="match status" value="1"/>
</dbReference>
<name>A0A0K2SJU1_LIMPI</name>